<evidence type="ECO:0000259" key="3">
    <source>
        <dbReference type="Pfam" id="PF06580"/>
    </source>
</evidence>
<sequence>MSRFAVFRQALRNQGRLTKHRTDPAWARVAVYLLWLTGFTLVFAVSEGLKHKRLGQELWWTLDLPSHLVLAACITSTFFAAFRSFELGVPARWIDTIMAWRDWRTGLFFSSFSVACSAVGMLIGLRAVDLIWNQQNLPTVTSNGTFWGSFLGVAIIITALAGLLYRARWRREALQARATEAQLKLLQAQIEPHFLFNTLANVQSLIDHDPATAKLMLERFTDYLRASLQQLRHEASTLAQELTMAEAYLSLMQIRMQDRLRFRIECEPDLASQPLPPLLIQPLIENAIHHGLEPQIKGGELVVKAWRAGGELVIDVLDDGRGLDAATRSRRRGNGVALANIRERLQNRWGPQASLVLSQRFPDHTPAGTCARLRVPLSPIPKAPEACL</sequence>
<keyword evidence="1" id="KW-0472">Membrane</keyword>
<comment type="caution">
    <text evidence="4">The sequence shown here is derived from an EMBL/GenBank/DDBJ whole genome shotgun (WGS) entry which is preliminary data.</text>
</comment>
<dbReference type="SUPFAM" id="SSF55874">
    <property type="entry name" value="ATPase domain of HSP90 chaperone/DNA topoisomerase II/histidine kinase"/>
    <property type="match status" value="1"/>
</dbReference>
<evidence type="ECO:0000256" key="1">
    <source>
        <dbReference type="SAM" id="Phobius"/>
    </source>
</evidence>
<accession>A0ABV0G5Y1</accession>
<dbReference type="InterPro" id="IPR003594">
    <property type="entry name" value="HATPase_dom"/>
</dbReference>
<keyword evidence="1" id="KW-0812">Transmembrane</keyword>
<feature type="transmembrane region" description="Helical" evidence="1">
    <location>
        <begin position="145"/>
        <end position="165"/>
    </location>
</feature>
<dbReference type="GO" id="GO:0016301">
    <property type="term" value="F:kinase activity"/>
    <property type="evidence" value="ECO:0007669"/>
    <property type="project" value="UniProtKB-KW"/>
</dbReference>
<dbReference type="Pfam" id="PF06580">
    <property type="entry name" value="His_kinase"/>
    <property type="match status" value="1"/>
</dbReference>
<dbReference type="Gene3D" id="3.30.565.10">
    <property type="entry name" value="Histidine kinase-like ATPase, C-terminal domain"/>
    <property type="match status" value="1"/>
</dbReference>
<evidence type="ECO:0000313" key="5">
    <source>
        <dbReference type="Proteomes" id="UP001495147"/>
    </source>
</evidence>
<reference evidence="4 5" key="1">
    <citation type="submission" date="2024-05" db="EMBL/GenBank/DDBJ databases">
        <title>Roseateles sp. DJS-2-20 16S ribosomal RNA gene Genome sequencing and assembly.</title>
        <authorList>
            <person name="Woo H."/>
        </authorList>
    </citation>
    <scope>NUCLEOTIDE SEQUENCE [LARGE SCALE GENOMIC DNA]</scope>
    <source>
        <strain evidence="4 5">DJS-2-20</strain>
    </source>
</reference>
<dbReference type="Proteomes" id="UP001495147">
    <property type="component" value="Unassembled WGS sequence"/>
</dbReference>
<dbReference type="PANTHER" id="PTHR34220">
    <property type="entry name" value="SENSOR HISTIDINE KINASE YPDA"/>
    <property type="match status" value="1"/>
</dbReference>
<keyword evidence="4" id="KW-0808">Transferase</keyword>
<feature type="domain" description="Histidine kinase/HSP90-like ATPase" evidence="2">
    <location>
        <begin position="279"/>
        <end position="378"/>
    </location>
</feature>
<evidence type="ECO:0000259" key="2">
    <source>
        <dbReference type="Pfam" id="PF02518"/>
    </source>
</evidence>
<keyword evidence="1" id="KW-1133">Transmembrane helix</keyword>
<dbReference type="InterPro" id="IPR036890">
    <property type="entry name" value="HATPase_C_sf"/>
</dbReference>
<organism evidence="4 5">
    <name type="scientific">Roseateles paludis</name>
    <dbReference type="NCBI Taxonomy" id="3145238"/>
    <lineage>
        <taxon>Bacteria</taxon>
        <taxon>Pseudomonadati</taxon>
        <taxon>Pseudomonadota</taxon>
        <taxon>Betaproteobacteria</taxon>
        <taxon>Burkholderiales</taxon>
        <taxon>Sphaerotilaceae</taxon>
        <taxon>Roseateles</taxon>
    </lineage>
</organism>
<gene>
    <name evidence="4" type="ORF">ABDJ85_16850</name>
</gene>
<proteinExistence type="predicted"/>
<dbReference type="EMBL" id="JBDPZD010000005">
    <property type="protein sequence ID" value="MEO3693142.1"/>
    <property type="molecule type" value="Genomic_DNA"/>
</dbReference>
<dbReference type="PANTHER" id="PTHR34220:SF9">
    <property type="entry name" value="SIGNAL TRANSDUCTION HISTIDINE KINASE INTERNAL REGION DOMAIN-CONTAINING PROTEIN"/>
    <property type="match status" value="1"/>
</dbReference>
<dbReference type="InterPro" id="IPR050640">
    <property type="entry name" value="Bact_2-comp_sensor_kinase"/>
</dbReference>
<keyword evidence="4" id="KW-0418">Kinase</keyword>
<feature type="domain" description="Signal transduction histidine kinase internal region" evidence="3">
    <location>
        <begin position="181"/>
        <end position="260"/>
    </location>
</feature>
<keyword evidence="5" id="KW-1185">Reference proteome</keyword>
<dbReference type="RefSeq" id="WP_347705953.1">
    <property type="nucleotide sequence ID" value="NZ_JBDPZD010000005.1"/>
</dbReference>
<evidence type="ECO:0000313" key="4">
    <source>
        <dbReference type="EMBL" id="MEO3693142.1"/>
    </source>
</evidence>
<name>A0ABV0G5Y1_9BURK</name>
<feature type="transmembrane region" description="Helical" evidence="1">
    <location>
        <begin position="25"/>
        <end position="46"/>
    </location>
</feature>
<dbReference type="InterPro" id="IPR010559">
    <property type="entry name" value="Sig_transdc_His_kin_internal"/>
</dbReference>
<feature type="transmembrane region" description="Helical" evidence="1">
    <location>
        <begin position="66"/>
        <end position="85"/>
    </location>
</feature>
<dbReference type="Pfam" id="PF02518">
    <property type="entry name" value="HATPase_c"/>
    <property type="match status" value="1"/>
</dbReference>
<feature type="transmembrane region" description="Helical" evidence="1">
    <location>
        <begin position="106"/>
        <end position="125"/>
    </location>
</feature>
<protein>
    <submittedName>
        <fullName evidence="4">Histidine kinase</fullName>
    </submittedName>
</protein>